<dbReference type="Proteomes" id="UP001234602">
    <property type="component" value="Unassembled WGS sequence"/>
</dbReference>
<gene>
    <name evidence="1" type="ORF">QUF89_05160</name>
</gene>
<dbReference type="AlphaFoldDB" id="A0AAW7INA1"/>
<proteinExistence type="predicted"/>
<reference evidence="1" key="1">
    <citation type="submission" date="2023-06" db="EMBL/GenBank/DDBJ databases">
        <title>Comparative genomics of Bacillaceae isolates and their secondary metabolite potential.</title>
        <authorList>
            <person name="Song L."/>
            <person name="Nielsen L.J."/>
            <person name="Mohite O."/>
            <person name="Xu X."/>
            <person name="Weber T."/>
            <person name="Kovacs A.T."/>
        </authorList>
    </citation>
    <scope>NUCLEOTIDE SEQUENCE</scope>
    <source>
        <strain evidence="1">D8_B_37</strain>
    </source>
</reference>
<protein>
    <submittedName>
        <fullName evidence="1">Uncharacterized protein</fullName>
    </submittedName>
</protein>
<comment type="caution">
    <text evidence="1">The sequence shown here is derived from an EMBL/GenBank/DDBJ whole genome shotgun (WGS) entry which is preliminary data.</text>
</comment>
<name>A0AAW7INA1_9BACI</name>
<dbReference type="RefSeq" id="WP_289319435.1">
    <property type="nucleotide sequence ID" value="NZ_JAUCEY010000008.1"/>
</dbReference>
<dbReference type="EMBL" id="JAUCEY010000008">
    <property type="protein sequence ID" value="MDM5451617.1"/>
    <property type="molecule type" value="Genomic_DNA"/>
</dbReference>
<organism evidence="1 2">
    <name type="scientific">Peribacillus simplex</name>
    <dbReference type="NCBI Taxonomy" id="1478"/>
    <lineage>
        <taxon>Bacteria</taxon>
        <taxon>Bacillati</taxon>
        <taxon>Bacillota</taxon>
        <taxon>Bacilli</taxon>
        <taxon>Bacillales</taxon>
        <taxon>Bacillaceae</taxon>
        <taxon>Peribacillus</taxon>
    </lineage>
</organism>
<sequence>MCAQFINDEFQLHRFRKFRFFMDEKALSKAGGNPAAATGSAAI</sequence>
<accession>A0AAW7INA1</accession>
<evidence type="ECO:0000313" key="2">
    <source>
        <dbReference type="Proteomes" id="UP001234602"/>
    </source>
</evidence>
<evidence type="ECO:0000313" key="1">
    <source>
        <dbReference type="EMBL" id="MDM5451617.1"/>
    </source>
</evidence>